<sequence>MPFKKKYIALLFIVVLLITVRLLLPYFVKNYVNQVLEDIPGYYGQVEDIDISLIRGAYVINNLYLNKVDAGSQVPFLNFHKTDISIEWKSLFKGKIVSEIALTNPEIIYVFEDQNKENTEDPELEDWTKALTELVPININTLQVSNGKIAFVQLAANPNIDLQLYKINFNAKNLRNVLRTERELPSSIYAEAKSIGKGDVKLEGSMDLVKKVPDIDITFSLENADATSLNDLTNHYAGIDFKEGTYDVYSEIAIADSYLKGYIKPMLKDSKIISKEDSFLEVLWEGFVGFFKFVLKNHGNNTLATKIPFEGNLDDINTSVWITTKNIIKNAWIKAFKGTADNEIDFEEVQKKAKKQNK</sequence>
<evidence type="ECO:0000256" key="1">
    <source>
        <dbReference type="SAM" id="Phobius"/>
    </source>
</evidence>
<dbReference type="InterPro" id="IPR052894">
    <property type="entry name" value="AsmA-related"/>
</dbReference>
<dbReference type="PANTHER" id="PTHR30441:SF8">
    <property type="entry name" value="DUF748 DOMAIN-CONTAINING PROTEIN"/>
    <property type="match status" value="1"/>
</dbReference>
<dbReference type="AlphaFoldDB" id="A0A504J769"/>
<reference evidence="2 3" key="1">
    <citation type="submission" date="2019-06" db="EMBL/GenBank/DDBJ databases">
        <authorList>
            <person name="Meng X."/>
        </authorList>
    </citation>
    <scope>NUCLEOTIDE SEQUENCE [LARGE SCALE GENOMIC DNA]</scope>
    <source>
        <strain evidence="2 3">M625</strain>
    </source>
</reference>
<gene>
    <name evidence="2" type="ORF">FHK87_16110</name>
</gene>
<comment type="caution">
    <text evidence="2">The sequence shown here is derived from an EMBL/GenBank/DDBJ whole genome shotgun (WGS) entry which is preliminary data.</text>
</comment>
<dbReference type="EMBL" id="VFWZ01000005">
    <property type="protein sequence ID" value="TPN84455.1"/>
    <property type="molecule type" value="Genomic_DNA"/>
</dbReference>
<proteinExistence type="predicted"/>
<evidence type="ECO:0000313" key="3">
    <source>
        <dbReference type="Proteomes" id="UP000315540"/>
    </source>
</evidence>
<feature type="transmembrane region" description="Helical" evidence="1">
    <location>
        <begin position="7"/>
        <end position="28"/>
    </location>
</feature>
<dbReference type="Pfam" id="PF05359">
    <property type="entry name" value="DUF748"/>
    <property type="match status" value="2"/>
</dbReference>
<dbReference type="PANTHER" id="PTHR30441">
    <property type="entry name" value="DUF748 DOMAIN-CONTAINING PROTEIN"/>
    <property type="match status" value="1"/>
</dbReference>
<keyword evidence="1" id="KW-0472">Membrane</keyword>
<protein>
    <submittedName>
        <fullName evidence="2">DUF748 domain-containing protein</fullName>
    </submittedName>
</protein>
<accession>A0A504J769</accession>
<keyword evidence="3" id="KW-1185">Reference proteome</keyword>
<dbReference type="OrthoDB" id="9771783at2"/>
<dbReference type="Proteomes" id="UP000315540">
    <property type="component" value="Unassembled WGS sequence"/>
</dbReference>
<dbReference type="GO" id="GO:0090313">
    <property type="term" value="P:regulation of protein targeting to membrane"/>
    <property type="evidence" value="ECO:0007669"/>
    <property type="project" value="TreeGrafter"/>
</dbReference>
<dbReference type="GO" id="GO:0005886">
    <property type="term" value="C:plasma membrane"/>
    <property type="evidence" value="ECO:0007669"/>
    <property type="project" value="TreeGrafter"/>
</dbReference>
<organism evidence="2 3">
    <name type="scientific">Aquimarina algicola</name>
    <dbReference type="NCBI Taxonomy" id="2589995"/>
    <lineage>
        <taxon>Bacteria</taxon>
        <taxon>Pseudomonadati</taxon>
        <taxon>Bacteroidota</taxon>
        <taxon>Flavobacteriia</taxon>
        <taxon>Flavobacteriales</taxon>
        <taxon>Flavobacteriaceae</taxon>
        <taxon>Aquimarina</taxon>
    </lineage>
</organism>
<name>A0A504J769_9FLAO</name>
<keyword evidence="1" id="KW-0812">Transmembrane</keyword>
<dbReference type="RefSeq" id="WP_140594790.1">
    <property type="nucleotide sequence ID" value="NZ_VFWZ01000005.1"/>
</dbReference>
<keyword evidence="1" id="KW-1133">Transmembrane helix</keyword>
<evidence type="ECO:0000313" key="2">
    <source>
        <dbReference type="EMBL" id="TPN84455.1"/>
    </source>
</evidence>
<dbReference type="InterPro" id="IPR008023">
    <property type="entry name" value="DUF748"/>
</dbReference>